<keyword evidence="7" id="KW-0256">Endoplasmic reticulum</keyword>
<accession>A0ABN8N7I3</accession>
<comment type="caution">
    <text evidence="13">The sequence shown here is derived from an EMBL/GenBank/DDBJ whole genome shotgun (WGS) entry which is preliminary data.</text>
</comment>
<dbReference type="Pfam" id="PF03062">
    <property type="entry name" value="MBOAT"/>
    <property type="match status" value="1"/>
</dbReference>
<dbReference type="InterPro" id="IPR014371">
    <property type="entry name" value="Oat_ACAT_DAG_ARE"/>
</dbReference>
<feature type="transmembrane region" description="Helical" evidence="12">
    <location>
        <begin position="103"/>
        <end position="121"/>
    </location>
</feature>
<sequence>MSSPTLRQRSSSKKVEKNSETKHKTNLENIYAKPVHTVEESLLTSTSGFENYRGIVNLCLVLLILSNFRVALDNLLKYGLLIDPLQVATIFLEDPYRWPSTSLVIFSNVFIQFSFWVEKLLAKGKISETLGKYLHIFNLLCTLVVPCTVVLTYQPPPWAAHFAVSWYTVVWLKLISYISVNMWNRLGLVNSLSKSDADGKNDVSKKSHINLVKYPDNLNQKDLYYFMVAPTLCYELNFPRNDRIRKRFLMRRIAEFFFLLGIIVGLVQQWIVPTVNNSLKTLQEMNFGRISERLMKLAVPNHLIWLLFFYTFFHSGLNIIAEVLRFADRTFYRDWWNSPTVAYFWQNWNIPVHRWARRHLYLPMLKSGYSSIQAQIAVFLLSAFFHEFLVSVPLRLFRFWAFLAMLSQVPLHLVVKYFLEDYPNYSNIVVWLSIIVGQPLAILCYFHDYYVSSVQVCVRNVT</sequence>
<feature type="transmembrane region" description="Helical" evidence="12">
    <location>
        <begin position="303"/>
        <end position="324"/>
    </location>
</feature>
<evidence type="ECO:0000256" key="10">
    <source>
        <dbReference type="ARBA" id="ARBA00023315"/>
    </source>
</evidence>
<evidence type="ECO:0000256" key="11">
    <source>
        <dbReference type="SAM" id="MobiDB-lite"/>
    </source>
</evidence>
<evidence type="ECO:0000256" key="8">
    <source>
        <dbReference type="ARBA" id="ARBA00022989"/>
    </source>
</evidence>
<evidence type="ECO:0000256" key="2">
    <source>
        <dbReference type="ARBA" id="ARBA00005189"/>
    </source>
</evidence>
<evidence type="ECO:0000256" key="7">
    <source>
        <dbReference type="ARBA" id="ARBA00022824"/>
    </source>
</evidence>
<keyword evidence="14" id="KW-1185">Reference proteome</keyword>
<dbReference type="Proteomes" id="UP001159405">
    <property type="component" value="Unassembled WGS sequence"/>
</dbReference>
<feature type="transmembrane region" description="Helical" evidence="12">
    <location>
        <begin position="397"/>
        <end position="419"/>
    </location>
</feature>
<gene>
    <name evidence="13" type="ORF">PLOB_00004544</name>
</gene>
<evidence type="ECO:0000256" key="12">
    <source>
        <dbReference type="SAM" id="Phobius"/>
    </source>
</evidence>
<dbReference type="EMBL" id="CALNXK010000012">
    <property type="protein sequence ID" value="CAH3044922.1"/>
    <property type="molecule type" value="Genomic_DNA"/>
</dbReference>
<evidence type="ECO:0000256" key="1">
    <source>
        <dbReference type="ARBA" id="ARBA00004477"/>
    </source>
</evidence>
<dbReference type="PANTHER" id="PTHR10408:SF7">
    <property type="entry name" value="DIACYLGLYCEROL O-ACYLTRANSFERASE 1"/>
    <property type="match status" value="1"/>
</dbReference>
<evidence type="ECO:0000256" key="6">
    <source>
        <dbReference type="ARBA" id="ARBA00022692"/>
    </source>
</evidence>
<feature type="transmembrane region" description="Helical" evidence="12">
    <location>
        <begin position="159"/>
        <end position="180"/>
    </location>
</feature>
<keyword evidence="10" id="KW-0012">Acyltransferase</keyword>
<feature type="transmembrane region" description="Helical" evidence="12">
    <location>
        <begin position="133"/>
        <end position="153"/>
    </location>
</feature>
<evidence type="ECO:0000256" key="4">
    <source>
        <dbReference type="ARBA" id="ARBA00013244"/>
    </source>
</evidence>
<evidence type="ECO:0000256" key="5">
    <source>
        <dbReference type="ARBA" id="ARBA00022679"/>
    </source>
</evidence>
<keyword evidence="9 12" id="KW-0472">Membrane</keyword>
<organism evidence="13 14">
    <name type="scientific">Porites lobata</name>
    <dbReference type="NCBI Taxonomy" id="104759"/>
    <lineage>
        <taxon>Eukaryota</taxon>
        <taxon>Metazoa</taxon>
        <taxon>Cnidaria</taxon>
        <taxon>Anthozoa</taxon>
        <taxon>Hexacorallia</taxon>
        <taxon>Scleractinia</taxon>
        <taxon>Fungiina</taxon>
        <taxon>Poritidae</taxon>
        <taxon>Porites</taxon>
    </lineage>
</organism>
<comment type="similarity">
    <text evidence="3">Belongs to the membrane-bound acyltransferase family. Sterol o-acyltransferase subfamily.</text>
</comment>
<feature type="transmembrane region" description="Helical" evidence="12">
    <location>
        <begin position="428"/>
        <end position="450"/>
    </location>
</feature>
<dbReference type="PANTHER" id="PTHR10408">
    <property type="entry name" value="STEROL O-ACYLTRANSFERASE"/>
    <property type="match status" value="1"/>
</dbReference>
<comment type="pathway">
    <text evidence="2">Lipid metabolism.</text>
</comment>
<feature type="transmembrane region" description="Helical" evidence="12">
    <location>
        <begin position="367"/>
        <end position="385"/>
    </location>
</feature>
<feature type="non-terminal residue" evidence="13">
    <location>
        <position position="462"/>
    </location>
</feature>
<feature type="region of interest" description="Disordered" evidence="11">
    <location>
        <begin position="1"/>
        <end position="21"/>
    </location>
</feature>
<keyword evidence="8 12" id="KW-1133">Transmembrane helix</keyword>
<dbReference type="EC" id="2.3.1.20" evidence="4"/>
<evidence type="ECO:0000256" key="9">
    <source>
        <dbReference type="ARBA" id="ARBA00023136"/>
    </source>
</evidence>
<dbReference type="InterPro" id="IPR004299">
    <property type="entry name" value="MBOAT_fam"/>
</dbReference>
<dbReference type="PIRSF" id="PIRSF000439">
    <property type="entry name" value="Oat_ACAT_DAG_ARE"/>
    <property type="match status" value="1"/>
</dbReference>
<keyword evidence="5" id="KW-0808">Transferase</keyword>
<name>A0ABN8N7I3_9CNID</name>
<comment type="subcellular location">
    <subcellularLocation>
        <location evidence="1">Endoplasmic reticulum membrane</location>
        <topology evidence="1">Multi-pass membrane protein</topology>
    </subcellularLocation>
</comment>
<feature type="transmembrane region" description="Helical" evidence="12">
    <location>
        <begin position="253"/>
        <end position="272"/>
    </location>
</feature>
<reference evidence="13 14" key="1">
    <citation type="submission" date="2022-05" db="EMBL/GenBank/DDBJ databases">
        <authorList>
            <consortium name="Genoscope - CEA"/>
            <person name="William W."/>
        </authorList>
    </citation>
    <scope>NUCLEOTIDE SEQUENCE [LARGE SCALE GENOMIC DNA]</scope>
</reference>
<evidence type="ECO:0000313" key="13">
    <source>
        <dbReference type="EMBL" id="CAH3044922.1"/>
    </source>
</evidence>
<evidence type="ECO:0000256" key="3">
    <source>
        <dbReference type="ARBA" id="ARBA00009010"/>
    </source>
</evidence>
<keyword evidence="6 12" id="KW-0812">Transmembrane</keyword>
<protein>
    <recommendedName>
        <fullName evidence="4">diacylglycerol O-acyltransferase</fullName>
        <ecNumber evidence="4">2.3.1.20</ecNumber>
    </recommendedName>
</protein>
<feature type="transmembrane region" description="Helical" evidence="12">
    <location>
        <begin position="55"/>
        <end position="72"/>
    </location>
</feature>
<evidence type="ECO:0000313" key="14">
    <source>
        <dbReference type="Proteomes" id="UP001159405"/>
    </source>
</evidence>
<proteinExistence type="inferred from homology"/>